<dbReference type="PANTHER" id="PTHR13748">
    <property type="entry name" value="COBW-RELATED"/>
    <property type="match status" value="1"/>
</dbReference>
<dbReference type="PANTHER" id="PTHR13748:SF62">
    <property type="entry name" value="COBW DOMAIN-CONTAINING PROTEIN"/>
    <property type="match status" value="1"/>
</dbReference>
<keyword evidence="1" id="KW-0677">Repeat</keyword>
<evidence type="ECO:0000313" key="5">
    <source>
        <dbReference type="EMBL" id="CRK46969.1"/>
    </source>
</evidence>
<name>A0A0G4NKK4_VERLO</name>
<dbReference type="Proteomes" id="UP000045706">
    <property type="component" value="Unassembled WGS sequence"/>
</dbReference>
<evidence type="ECO:0000256" key="2">
    <source>
        <dbReference type="PROSITE-ProRule" id="PRU00317"/>
    </source>
</evidence>
<dbReference type="Gene3D" id="3.40.50.300">
    <property type="entry name" value="P-loop containing nucleotide triphosphate hydrolases"/>
    <property type="match status" value="1"/>
</dbReference>
<evidence type="ECO:0000313" key="6">
    <source>
        <dbReference type="Proteomes" id="UP000045706"/>
    </source>
</evidence>
<dbReference type="CDD" id="cd03112">
    <property type="entry name" value="CobW-like"/>
    <property type="match status" value="1"/>
</dbReference>
<feature type="domain" description="CobW/HypB/UreG nucleotide-binding" evidence="4">
    <location>
        <begin position="430"/>
        <end position="611"/>
    </location>
</feature>
<dbReference type="Pfam" id="PF02492">
    <property type="entry name" value="cobW"/>
    <property type="match status" value="1"/>
</dbReference>
<dbReference type="SUPFAM" id="SSF52540">
    <property type="entry name" value="P-loop containing nucleoside triphosphate hydrolases"/>
    <property type="match status" value="1"/>
</dbReference>
<dbReference type="InterPro" id="IPR001313">
    <property type="entry name" value="Pumilio_RNA-bd_rpt"/>
</dbReference>
<dbReference type="PROSITE" id="PS50302">
    <property type="entry name" value="PUM"/>
    <property type="match status" value="1"/>
</dbReference>
<feature type="compositionally biased region" description="Basic and acidic residues" evidence="3">
    <location>
        <begin position="647"/>
        <end position="665"/>
    </location>
</feature>
<sequence>MVYPAVLSSTFHDCGTAVTMATETIWTTTWTTNLLAANPQSTWDACYTVTETITGNPADYTRPALPPFFVETSVACGVCEGGEIVITAPVAGFTPTVHIEGNGVFADGAVPGQVAPAHALPTYGPEYPAEPLSLEGEIPAGAAPAPEGEIPAGAALAPEAAIPAGAPAPEGEIPAGAAPAPEGAIPAGAAPPVPEGAIAAGAPAPEGAVPAGAAPAPEGEILAAAPPAPEVASNVGQGIPEPEGDLTITGEPAPENDITVGQGVPAEEESDVTTVAGVPADSVDIGTPAAPPAESDVIDGFVQASAPAVRSSFGVLAFSAFVGMMICMPSLEHAVLAFALVLPAQKALNLVVVEGPLGRARRVLVDLVVLLLPLGLGVAEDLGRDGHVFDDWSCQRCWVAPARIAPARSTPNITTTSLAASPPNTMSPIPITIITGFLGSGKTTLILNLLPQLKAQNPDYKLALLKNEFGDLAVDSQLASSAAISGVQELLNGCICCNLVGQLSVALADLRAQVRPDRIVIETSGSAFPATLALEINRLARETGGQYVLDGVVSVLDVENWQGYDDTSYTARVQARYTDLIVLNKWEACDEDRLDEVRDRIGDLEVETPVVRSTKGRVDVDLVFGVDGGLAQTLTDDKKQQQQQQHAHRDGDGDGHDHAHDHQSEVEVLSVELRGPATGVKADRLLSLLKTAPKDEVYRIKAVLDVAGTVRDSDQDDANPTPPQDRTRQILNWAFGRWTFTPLAAGAVEHASSDDVPLRMTLILARCEANKWQKKLEAGAFLELAGDETGELVVKRIL</sequence>
<evidence type="ECO:0000259" key="4">
    <source>
        <dbReference type="Pfam" id="PF02492"/>
    </source>
</evidence>
<dbReference type="AlphaFoldDB" id="A0A0G4NKK4"/>
<organism evidence="5 6">
    <name type="scientific">Verticillium longisporum</name>
    <name type="common">Verticillium dahliae var. longisporum</name>
    <dbReference type="NCBI Taxonomy" id="100787"/>
    <lineage>
        <taxon>Eukaryota</taxon>
        <taxon>Fungi</taxon>
        <taxon>Dikarya</taxon>
        <taxon>Ascomycota</taxon>
        <taxon>Pezizomycotina</taxon>
        <taxon>Sordariomycetes</taxon>
        <taxon>Hypocreomycetidae</taxon>
        <taxon>Glomerellales</taxon>
        <taxon>Plectosphaerellaceae</taxon>
        <taxon>Verticillium</taxon>
    </lineage>
</organism>
<reference evidence="6" key="1">
    <citation type="submission" date="2015-05" db="EMBL/GenBank/DDBJ databases">
        <authorList>
            <person name="Fogelqvist Johan"/>
        </authorList>
    </citation>
    <scope>NUCLEOTIDE SEQUENCE [LARGE SCALE GENOMIC DNA]</scope>
</reference>
<proteinExistence type="predicted"/>
<protein>
    <recommendedName>
        <fullName evidence="4">CobW/HypB/UreG nucleotide-binding domain-containing protein</fullName>
    </recommendedName>
</protein>
<dbReference type="InterPro" id="IPR051316">
    <property type="entry name" value="Zinc-reg_GTPase_activator"/>
</dbReference>
<dbReference type="GO" id="GO:0003723">
    <property type="term" value="F:RNA binding"/>
    <property type="evidence" value="ECO:0007669"/>
    <property type="project" value="InterPro"/>
</dbReference>
<feature type="repeat" description="Pumilio" evidence="2">
    <location>
        <begin position="775"/>
        <end position="798"/>
    </location>
</feature>
<dbReference type="InterPro" id="IPR027417">
    <property type="entry name" value="P-loop_NTPase"/>
</dbReference>
<evidence type="ECO:0000256" key="1">
    <source>
        <dbReference type="ARBA" id="ARBA00022737"/>
    </source>
</evidence>
<gene>
    <name evidence="5" type="ORF">BN1723_001244</name>
</gene>
<accession>A0A0G4NKK4</accession>
<evidence type="ECO:0000256" key="3">
    <source>
        <dbReference type="SAM" id="MobiDB-lite"/>
    </source>
</evidence>
<feature type="region of interest" description="Disordered" evidence="3">
    <location>
        <begin position="635"/>
        <end position="665"/>
    </location>
</feature>
<dbReference type="GO" id="GO:0005737">
    <property type="term" value="C:cytoplasm"/>
    <property type="evidence" value="ECO:0007669"/>
    <property type="project" value="TreeGrafter"/>
</dbReference>
<dbReference type="InterPro" id="IPR003495">
    <property type="entry name" value="CobW/HypB/UreG_nucleotide-bd"/>
</dbReference>
<dbReference type="EMBL" id="CVQI01036161">
    <property type="protein sequence ID" value="CRK46969.1"/>
    <property type="molecule type" value="Genomic_DNA"/>
</dbReference>